<dbReference type="Proteomes" id="UP001596500">
    <property type="component" value="Unassembled WGS sequence"/>
</dbReference>
<feature type="coiled-coil region" evidence="1">
    <location>
        <begin position="276"/>
        <end position="303"/>
    </location>
</feature>
<dbReference type="Pfam" id="PF06319">
    <property type="entry name" value="MmcB-like"/>
    <property type="match status" value="1"/>
</dbReference>
<organism evidence="2 3">
    <name type="scientific">Laceyella putida</name>
    <dbReference type="NCBI Taxonomy" id="110101"/>
    <lineage>
        <taxon>Bacteria</taxon>
        <taxon>Bacillati</taxon>
        <taxon>Bacillota</taxon>
        <taxon>Bacilli</taxon>
        <taxon>Bacillales</taxon>
        <taxon>Thermoactinomycetaceae</taxon>
        <taxon>Laceyella</taxon>
    </lineage>
</organism>
<dbReference type="RefSeq" id="WP_379867774.1">
    <property type="nucleotide sequence ID" value="NZ_JBHTBW010000087.1"/>
</dbReference>
<gene>
    <name evidence="2" type="ORF">ACFQNG_20500</name>
</gene>
<dbReference type="InterPro" id="IPR009394">
    <property type="entry name" value="MmcB-like"/>
</dbReference>
<proteinExistence type="predicted"/>
<comment type="caution">
    <text evidence="2">The sequence shown here is derived from an EMBL/GenBank/DDBJ whole genome shotgun (WGS) entry which is preliminary data.</text>
</comment>
<sequence>MITGKDERSLWALERLAEGWKPGKLKDHGFTESQSKKLSQFYNCLIQLERFGQPEHVDKWKELGLKGLVLIKMFKDKDWAGIGEILMAVDPEMKRDELAKYPDLLEEKRKRLRSVGSQVQVTVNQLEKEKEKLQEALEMARAEQEKLRETIPILKELQDDRAFEFFMDHLGIKKGKLCLAKRLDYRWQKNLKKKGIVSFNKEWNDYSSDEDDYVHWVNDVGALVEEYRKRVKRGYRVFYDPDHVPSADSPFTWWVPADDAEYHGIKSLKEIKGQKLTSIKRQIKQIELKIARDEEELRELRKRKPESFAESLNRSNQFASIDLEKHGELQALGLKWLHSQGYVATAELTLPGNLRVDVIGYNEKGEICILECKAHLHDFYRDEKWERYLAYCDRFYFVMPKDLAYYDQRMKAAGLLKANKKNLEVMQECQELEPAKQSQETIFVIGRQLSRRYAFGY</sequence>
<dbReference type="EMBL" id="JBHTBW010000087">
    <property type="protein sequence ID" value="MFC7443442.1"/>
    <property type="molecule type" value="Genomic_DNA"/>
</dbReference>
<evidence type="ECO:0000256" key="1">
    <source>
        <dbReference type="SAM" id="Coils"/>
    </source>
</evidence>
<protein>
    <submittedName>
        <fullName evidence="2">MmcB family DNA repair protein</fullName>
    </submittedName>
</protein>
<keyword evidence="3" id="KW-1185">Reference proteome</keyword>
<keyword evidence="1" id="KW-0175">Coiled coil</keyword>
<evidence type="ECO:0000313" key="3">
    <source>
        <dbReference type="Proteomes" id="UP001596500"/>
    </source>
</evidence>
<feature type="coiled-coil region" evidence="1">
    <location>
        <begin position="116"/>
        <end position="150"/>
    </location>
</feature>
<name>A0ABW2RR10_9BACL</name>
<evidence type="ECO:0000313" key="2">
    <source>
        <dbReference type="EMBL" id="MFC7443442.1"/>
    </source>
</evidence>
<reference evidence="3" key="1">
    <citation type="journal article" date="2019" name="Int. J. Syst. Evol. Microbiol.">
        <title>The Global Catalogue of Microorganisms (GCM) 10K type strain sequencing project: providing services to taxonomists for standard genome sequencing and annotation.</title>
        <authorList>
            <consortium name="The Broad Institute Genomics Platform"/>
            <consortium name="The Broad Institute Genome Sequencing Center for Infectious Disease"/>
            <person name="Wu L."/>
            <person name="Ma J."/>
        </authorList>
    </citation>
    <scope>NUCLEOTIDE SEQUENCE [LARGE SCALE GENOMIC DNA]</scope>
    <source>
        <strain evidence="3">CGMCC 1.12942</strain>
    </source>
</reference>
<accession>A0ABW2RR10</accession>